<feature type="domain" description="YncI copper-binding" evidence="4">
    <location>
        <begin position="101"/>
        <end position="161"/>
    </location>
</feature>
<organism evidence="5 6">
    <name type="scientific">Streptomyces viridochromogenes Tue57</name>
    <dbReference type="NCBI Taxonomy" id="1160705"/>
    <lineage>
        <taxon>Bacteria</taxon>
        <taxon>Bacillati</taxon>
        <taxon>Actinomycetota</taxon>
        <taxon>Actinomycetes</taxon>
        <taxon>Kitasatosporales</taxon>
        <taxon>Streptomycetaceae</taxon>
        <taxon>Streptomyces</taxon>
    </lineage>
</organism>
<dbReference type="PATRIC" id="fig|1160705.3.peg.2552"/>
<dbReference type="AlphaFoldDB" id="L8PKD4"/>
<comment type="caution">
    <text evidence="5">The sequence shown here is derived from an EMBL/GenBank/DDBJ whole genome shotgun (WGS) entry which is preliminary data.</text>
</comment>
<evidence type="ECO:0000256" key="2">
    <source>
        <dbReference type="SAM" id="Phobius"/>
    </source>
</evidence>
<proteinExistence type="predicted"/>
<reference evidence="5 6" key="1">
    <citation type="journal article" date="2013" name="Genome Announc.">
        <title>Draft Genome Sequence of Streptomyces viridochromogenes Strain Tu57, Producer of Avilamycin.</title>
        <authorList>
            <person name="Gruning B.A."/>
            <person name="Erxleben A."/>
            <person name="Hahnlein A."/>
            <person name="Gunther S."/>
        </authorList>
    </citation>
    <scope>NUCLEOTIDE SEQUENCE [LARGE SCALE GENOMIC DNA]</scope>
    <source>
        <strain evidence="5 6">Tue57</strain>
    </source>
</reference>
<gene>
    <name evidence="5" type="ORF">STVIR_2571</name>
</gene>
<dbReference type="EMBL" id="AMLP01000084">
    <property type="protein sequence ID" value="ELS56473.1"/>
    <property type="molecule type" value="Genomic_DNA"/>
</dbReference>
<feature type="region of interest" description="Disordered" evidence="1">
    <location>
        <begin position="165"/>
        <end position="203"/>
    </location>
</feature>
<evidence type="ECO:0000313" key="5">
    <source>
        <dbReference type="EMBL" id="ELS56473.1"/>
    </source>
</evidence>
<keyword evidence="3" id="KW-0732">Signal</keyword>
<dbReference type="RefSeq" id="WP_003997911.1">
    <property type="nucleotide sequence ID" value="NZ_AMLP01000084.1"/>
</dbReference>
<dbReference type="Proteomes" id="UP000011205">
    <property type="component" value="Unassembled WGS sequence"/>
</dbReference>
<keyword evidence="2" id="KW-0812">Transmembrane</keyword>
<name>L8PKD4_STRVR</name>
<evidence type="ECO:0000256" key="1">
    <source>
        <dbReference type="SAM" id="MobiDB-lite"/>
    </source>
</evidence>
<dbReference type="Gene3D" id="2.60.40.2230">
    <property type="entry name" value="Uncharacterised protein YcnI-like PF07987, DUF1775"/>
    <property type="match status" value="1"/>
</dbReference>
<feature type="compositionally biased region" description="Polar residues" evidence="1">
    <location>
        <begin position="167"/>
        <end position="179"/>
    </location>
</feature>
<accession>L8PKD4</accession>
<feature type="chain" id="PRO_5039156518" description="YncI copper-binding domain-containing protein" evidence="3">
    <location>
        <begin position="29"/>
        <end position="234"/>
    </location>
</feature>
<keyword evidence="2" id="KW-0472">Membrane</keyword>
<evidence type="ECO:0000256" key="3">
    <source>
        <dbReference type="SAM" id="SignalP"/>
    </source>
</evidence>
<dbReference type="InterPro" id="IPR038507">
    <property type="entry name" value="YcnI-like_sf"/>
</dbReference>
<feature type="signal peptide" evidence="3">
    <location>
        <begin position="1"/>
        <end position="28"/>
    </location>
</feature>
<protein>
    <recommendedName>
        <fullName evidence="4">YncI copper-binding domain-containing protein</fullName>
    </recommendedName>
</protein>
<dbReference type="InterPro" id="IPR012533">
    <property type="entry name" value="YcnI-copper_dom"/>
</dbReference>
<sequence>MSVHPAARRAGRITLTCAAALTTTLALAAPASAHAEVEADTPRALAENVTLTFVSEAESDTAGFTALRVVLPDGLAPGDVKLVDAPNGWKLKTTGDGYTVAGPALKTGVDADYRVKVRKLPDAEQLVFKTLETYSDGEIARWIELPGGDVEPEEPAPVLELAAASPGATSADPNPSTSGAAAEATDARPAGKTAAAQGDGSSTGPVVGSVIGGLLVLGGGVWWLVRRRASSHTG</sequence>
<evidence type="ECO:0000313" key="6">
    <source>
        <dbReference type="Proteomes" id="UP000011205"/>
    </source>
</evidence>
<evidence type="ECO:0000259" key="4">
    <source>
        <dbReference type="Pfam" id="PF07987"/>
    </source>
</evidence>
<dbReference type="Pfam" id="PF07987">
    <property type="entry name" value="DUF1775"/>
    <property type="match status" value="1"/>
</dbReference>
<keyword evidence="2" id="KW-1133">Transmembrane helix</keyword>
<feature type="transmembrane region" description="Helical" evidence="2">
    <location>
        <begin position="206"/>
        <end position="225"/>
    </location>
</feature>